<evidence type="ECO:0000313" key="3">
    <source>
        <dbReference type="Proteomes" id="UP000264719"/>
    </source>
</evidence>
<dbReference type="EMBL" id="DMVW01000030">
    <property type="protein sequence ID" value="HAR50757.1"/>
    <property type="molecule type" value="Genomic_DNA"/>
</dbReference>
<dbReference type="AlphaFoldDB" id="A0A348W895"/>
<proteinExistence type="predicted"/>
<dbReference type="Proteomes" id="UP000264719">
    <property type="component" value="Unassembled WGS sequence"/>
</dbReference>
<dbReference type="RefSeq" id="WP_216014645.1">
    <property type="nucleotide sequence ID" value="NZ_CAXAXR010000010.1"/>
</dbReference>
<name>A0A348W895_9RHOB</name>
<comment type="caution">
    <text evidence="2">The sequence shown here is derived from an EMBL/GenBank/DDBJ whole genome shotgun (WGS) entry which is preliminary data.</text>
</comment>
<evidence type="ECO:0000313" key="2">
    <source>
        <dbReference type="EMBL" id="HAR50757.1"/>
    </source>
</evidence>
<organism evidence="2 3">
    <name type="scientific">Roseovarius nubinhibens</name>
    <dbReference type="NCBI Taxonomy" id="314263"/>
    <lineage>
        <taxon>Bacteria</taxon>
        <taxon>Pseudomonadati</taxon>
        <taxon>Pseudomonadota</taxon>
        <taxon>Alphaproteobacteria</taxon>
        <taxon>Rhodobacterales</taxon>
        <taxon>Roseobacteraceae</taxon>
        <taxon>Roseovarius</taxon>
    </lineage>
</organism>
<feature type="region of interest" description="Disordered" evidence="1">
    <location>
        <begin position="51"/>
        <end position="71"/>
    </location>
</feature>
<reference evidence="2 3" key="1">
    <citation type="journal article" date="2018" name="Nat. Biotechnol.">
        <title>A standardized bacterial taxonomy based on genome phylogeny substantially revises the tree of life.</title>
        <authorList>
            <person name="Parks D.H."/>
            <person name="Chuvochina M."/>
            <person name="Waite D.W."/>
            <person name="Rinke C."/>
            <person name="Skarshewski A."/>
            <person name="Chaumeil P.A."/>
            <person name="Hugenholtz P."/>
        </authorList>
    </citation>
    <scope>NUCLEOTIDE SEQUENCE [LARGE SCALE GENOMIC DNA]</scope>
    <source>
        <strain evidence="2">UBA9169</strain>
    </source>
</reference>
<sequence>MIKFTLKCEQDHRFDSWFQSAEAFDKLQKAGHVACAVCGSDKVEKALMSPRVQEARRKADTLRPAADQSPDVTAQALAALRKHVESNSDYVGGKFAQEARDMHEGLIPSRAIYGEARPDEARKLLEDGVPVTPLPFTPGRKAN</sequence>
<gene>
    <name evidence="2" type="ORF">DCS45_02620</name>
</gene>
<dbReference type="InterPro" id="IPR009562">
    <property type="entry name" value="DUF1178"/>
</dbReference>
<dbReference type="PIRSF" id="PIRSF032131">
    <property type="entry name" value="UCP032131"/>
    <property type="match status" value="1"/>
</dbReference>
<protein>
    <submittedName>
        <fullName evidence="2">DUF1178 domain-containing protein</fullName>
    </submittedName>
</protein>
<dbReference type="Pfam" id="PF06676">
    <property type="entry name" value="DUF1178"/>
    <property type="match status" value="1"/>
</dbReference>
<accession>A0A348W895</accession>
<evidence type="ECO:0000256" key="1">
    <source>
        <dbReference type="SAM" id="MobiDB-lite"/>
    </source>
</evidence>